<dbReference type="Gene3D" id="2.10.109.10">
    <property type="entry name" value="Umud Fragment, subunit A"/>
    <property type="match status" value="2"/>
</dbReference>
<protein>
    <recommendedName>
        <fullName evidence="4 7">Signal peptidase I</fullName>
        <ecNumber evidence="3 7">3.4.21.89</ecNumber>
    </recommendedName>
</protein>
<dbReference type="CDD" id="cd06530">
    <property type="entry name" value="S26_SPase_I"/>
    <property type="match status" value="2"/>
</dbReference>
<evidence type="ECO:0000256" key="1">
    <source>
        <dbReference type="ARBA" id="ARBA00000677"/>
    </source>
</evidence>
<dbReference type="AlphaFoldDB" id="A0A366KLX8"/>
<dbReference type="PANTHER" id="PTHR43390:SF1">
    <property type="entry name" value="CHLOROPLAST PROCESSING PEPTIDASE"/>
    <property type="match status" value="1"/>
</dbReference>
<evidence type="ECO:0000256" key="6">
    <source>
        <dbReference type="PIRSR" id="PIRSR600223-1"/>
    </source>
</evidence>
<evidence type="ECO:0000256" key="2">
    <source>
        <dbReference type="ARBA" id="ARBA00009370"/>
    </source>
</evidence>
<dbReference type="EMBL" id="QNQU01000032">
    <property type="protein sequence ID" value="RBQ02707.1"/>
    <property type="molecule type" value="Genomic_DNA"/>
</dbReference>
<dbReference type="Proteomes" id="UP000252081">
    <property type="component" value="Unassembled WGS sequence"/>
</dbReference>
<name>A0A366KLX8_9SPHI</name>
<dbReference type="SUPFAM" id="SSF51306">
    <property type="entry name" value="LexA/Signal peptidase"/>
    <property type="match status" value="1"/>
</dbReference>
<feature type="active site" evidence="6">
    <location>
        <position position="160"/>
    </location>
</feature>
<feature type="transmembrane region" description="Helical" evidence="7">
    <location>
        <begin position="15"/>
        <end position="43"/>
    </location>
</feature>
<dbReference type="Pfam" id="PF10502">
    <property type="entry name" value="Peptidase_S26"/>
    <property type="match status" value="2"/>
</dbReference>
<feature type="domain" description="Peptidase S26" evidence="8">
    <location>
        <begin position="58"/>
        <end position="210"/>
    </location>
</feature>
<dbReference type="PROSITE" id="PS00761">
    <property type="entry name" value="SPASE_I_3"/>
    <property type="match status" value="1"/>
</dbReference>
<evidence type="ECO:0000256" key="3">
    <source>
        <dbReference type="ARBA" id="ARBA00013208"/>
    </source>
</evidence>
<dbReference type="GO" id="GO:0009003">
    <property type="term" value="F:signal peptidase activity"/>
    <property type="evidence" value="ECO:0007669"/>
    <property type="project" value="UniProtKB-EC"/>
</dbReference>
<feature type="transmembrane region" description="Helical" evidence="7">
    <location>
        <begin position="55"/>
        <end position="77"/>
    </location>
</feature>
<accession>A0A366KLX8</accession>
<keyword evidence="10" id="KW-1185">Reference proteome</keyword>
<proteinExistence type="inferred from homology"/>
<keyword evidence="5 7" id="KW-0378">Hydrolase</keyword>
<dbReference type="InterPro" id="IPR000223">
    <property type="entry name" value="Pept_S26A_signal_pept_1"/>
</dbReference>
<dbReference type="RefSeq" id="WP_113951711.1">
    <property type="nucleotide sequence ID" value="NZ_QNQU01000032.1"/>
</dbReference>
<reference evidence="9 10" key="1">
    <citation type="submission" date="2018-07" db="EMBL/GenBank/DDBJ databases">
        <title>A draft genome of a endophytic bacteria, a new species of Pedobacter.</title>
        <authorList>
            <person name="Zhang Z.D."/>
            <person name="Chen Z.J."/>
        </authorList>
    </citation>
    <scope>NUCLEOTIDE SEQUENCE [LARGE SCALE GENOMIC DNA]</scope>
    <source>
        <strain evidence="9 10">RS10</strain>
    </source>
</reference>
<dbReference type="InterPro" id="IPR036286">
    <property type="entry name" value="LexA/Signal_pep-like_sf"/>
</dbReference>
<dbReference type="GO" id="GO:0004252">
    <property type="term" value="F:serine-type endopeptidase activity"/>
    <property type="evidence" value="ECO:0007669"/>
    <property type="project" value="InterPro"/>
</dbReference>
<dbReference type="NCBIfam" id="TIGR02227">
    <property type="entry name" value="sigpep_I_bact"/>
    <property type="match status" value="1"/>
</dbReference>
<organism evidence="9 10">
    <name type="scientific">Pedobacter miscanthi</name>
    <dbReference type="NCBI Taxonomy" id="2259170"/>
    <lineage>
        <taxon>Bacteria</taxon>
        <taxon>Pseudomonadati</taxon>
        <taxon>Bacteroidota</taxon>
        <taxon>Sphingobacteriia</taxon>
        <taxon>Sphingobacteriales</taxon>
        <taxon>Sphingobacteriaceae</taxon>
        <taxon>Pedobacter</taxon>
    </lineage>
</organism>
<evidence type="ECO:0000259" key="8">
    <source>
        <dbReference type="Pfam" id="PF10502"/>
    </source>
</evidence>
<dbReference type="InterPro" id="IPR019533">
    <property type="entry name" value="Peptidase_S26"/>
</dbReference>
<dbReference type="EC" id="3.4.21.89" evidence="3 7"/>
<dbReference type="InterPro" id="IPR019758">
    <property type="entry name" value="Pept_S26A_signal_pept_1_CS"/>
</dbReference>
<comment type="catalytic activity">
    <reaction evidence="1 7">
        <text>Cleavage of hydrophobic, N-terminal signal or leader sequences from secreted and periplasmic proteins.</text>
        <dbReference type="EC" id="3.4.21.89"/>
    </reaction>
</comment>
<dbReference type="GO" id="GO:0016020">
    <property type="term" value="C:membrane"/>
    <property type="evidence" value="ECO:0007669"/>
    <property type="project" value="UniProtKB-SubCell"/>
</dbReference>
<dbReference type="PANTHER" id="PTHR43390">
    <property type="entry name" value="SIGNAL PEPTIDASE I"/>
    <property type="match status" value="1"/>
</dbReference>
<feature type="active site" evidence="6">
    <location>
        <position position="87"/>
    </location>
</feature>
<keyword evidence="7" id="KW-0645">Protease</keyword>
<evidence type="ECO:0000256" key="4">
    <source>
        <dbReference type="ARBA" id="ARBA00019232"/>
    </source>
</evidence>
<gene>
    <name evidence="9" type="primary">lepB</name>
    <name evidence="9" type="ORF">DRW42_25520</name>
</gene>
<evidence type="ECO:0000313" key="9">
    <source>
        <dbReference type="EMBL" id="RBQ02707.1"/>
    </source>
</evidence>
<comment type="caution">
    <text evidence="7">Lacks conserved residue(s) required for the propagation of feature annotation.</text>
</comment>
<keyword evidence="7" id="KW-0812">Transmembrane</keyword>
<comment type="caution">
    <text evidence="9">The sequence shown here is derived from an EMBL/GenBank/DDBJ whole genome shotgun (WGS) entry which is preliminary data.</text>
</comment>
<comment type="similarity">
    <text evidence="2 7">Belongs to the peptidase S26 family.</text>
</comment>
<evidence type="ECO:0000256" key="5">
    <source>
        <dbReference type="ARBA" id="ARBA00022801"/>
    </source>
</evidence>
<comment type="subcellular location">
    <subcellularLocation>
        <location evidence="7">Membrane</location>
        <topology evidence="7">Single-pass type II membrane protein</topology>
    </subcellularLocation>
</comment>
<sequence>MFGNQKKRPLFNKRIILPAILLFLFLLILNIPWLFLLVIIFTLTIYASRQLKRNYVIDIIFTAFSVLLCVVLIRMFAFDLYKVPSDSMENSFFINDRLIINKLSYGPKLPGDAQDIPWLGMLFKDKGKWPQVRLSGISKVKTNDIIVFRNSADPRKFMVKRCIGLPGEKLVMSNDTLFIDGRFIKSPESVKNMYNIIVKQTQAFIAYAKQHRIAFSLNENRSIDAFLTADQKGGIQCLNGFEQIRYIRIGWGFFSEKGKTSKWDNPLKHWTVDRFGPLLIPKKGTTIHLDAQNLFLYSGIIFSEDKTVMLSGSRLYRYGMLIDNYTFENNYFFFLGDNRHQSYDSRYWGFVSEKQIEGKVLLSLSVGKS</sequence>
<keyword evidence="7" id="KW-1133">Transmembrane helix</keyword>
<feature type="domain" description="Peptidase S26" evidence="8">
    <location>
        <begin position="328"/>
        <end position="361"/>
    </location>
</feature>
<dbReference type="GO" id="GO:0006465">
    <property type="term" value="P:signal peptide processing"/>
    <property type="evidence" value="ECO:0007669"/>
    <property type="project" value="InterPro"/>
</dbReference>
<evidence type="ECO:0000256" key="7">
    <source>
        <dbReference type="RuleBase" id="RU362042"/>
    </source>
</evidence>
<keyword evidence="7" id="KW-0472">Membrane</keyword>
<dbReference type="OrthoDB" id="9802919at2"/>
<evidence type="ECO:0000313" key="10">
    <source>
        <dbReference type="Proteomes" id="UP000252081"/>
    </source>
</evidence>
<dbReference type="PRINTS" id="PR00727">
    <property type="entry name" value="LEADERPTASE"/>
</dbReference>